<dbReference type="PATRIC" id="fig|571915.4.peg.2121"/>
<name>A0A0G3GYS3_9CORY</name>
<accession>A0A0G3GYS3</accession>
<dbReference type="EMBL" id="CP011542">
    <property type="protein sequence ID" value="AKK06314.1"/>
    <property type="molecule type" value="Genomic_DNA"/>
</dbReference>
<sequence length="823" mass="90875">MPVNPRLSEAIEVFTLLGWTTASLDDVLDLPLGTPSQRATALAGLKSGPWHEWDEEQHEARDYVSVDETLLALFAIRVGVTAPRAVTILNQCRGVIPAFQLAPVIASRGEKYAAAFIKVLCRGMRMPHAREIWFSNDFAITTVLLVTSNHDVVPEIPPYPTYLQDWATLVTCYLPQKDLLKSDFYDPQRILDTDLPNTTLEHLTSTFVAHVHAGIANNVPLFGSFGTVLIAGVNELKLLDRGEVLGWLIQGLDLAQRPSERRRMVELLTKEMKITSEEIAAHLGLFATAIAAGDTTYFNAFGTEVLALVSEEKLCEVALGALYLSTVKAHKEALKALLDRENPTRETRQTLTPRVTELAHSRDKTVQSRATTLLSRWGAIVAEEPMEFLEWNQAPPLWDCPRFEVGEVSEENLIHAHAETWAKNFDVILERYHALEIAVEYQNRDLLPDTRRRLYEVTWHRPDVVSELKDRELKKSIYNARQTVVYSAKGIIPVLLSQPSYVDLSIDFADLASRLALYQDAGLVVLEPDLQLALFRLNLDTVDVDQARTFDLPVHVLGGGIMDRTAGEIIADYSADPLIEPPLVVGAPWGRDFLEDCLIPDSPRYPESLRGFPNRLDHLFSYVGTLGLGICPTWKNAPVTALVRSRVGNSQNSADAIGQQMEQLVRSRTPLPAGAAMNLLSLQQPGPLSVGPRTAQALVDAWERGLLLPGVADPNFLEWRKEVTRFNGLAPVLEEIAHDGLLSVVWPVLDGLLLIASQREKTTPGASEVAETMKALLPHVIAAVERGDAPKNQLDLPGLRTFAARKGSGKAVKAAQAAVALLH</sequence>
<organism evidence="1 2">
    <name type="scientific">Corynebacterium mustelae</name>
    <dbReference type="NCBI Taxonomy" id="571915"/>
    <lineage>
        <taxon>Bacteria</taxon>
        <taxon>Bacillati</taxon>
        <taxon>Actinomycetota</taxon>
        <taxon>Actinomycetes</taxon>
        <taxon>Mycobacteriales</taxon>
        <taxon>Corynebacteriaceae</taxon>
        <taxon>Corynebacterium</taxon>
    </lineage>
</organism>
<reference evidence="1 2" key="1">
    <citation type="journal article" date="2015" name="Genome Announc.">
        <title>Complete Genome Sequence of the Type Strain Corynebacterium mustelae DSM 45274, Isolated from Various Tissues of a Male Ferret with Lethal Sepsis.</title>
        <authorList>
            <person name="Ruckert C."/>
            <person name="Eimer J."/>
            <person name="Winkler A."/>
            <person name="Tauch A."/>
        </authorList>
    </citation>
    <scope>NUCLEOTIDE SEQUENCE [LARGE SCALE GENOMIC DNA]</scope>
    <source>
        <strain evidence="1 2">DSM 45274</strain>
    </source>
</reference>
<evidence type="ECO:0000313" key="1">
    <source>
        <dbReference type="EMBL" id="AKK06314.1"/>
    </source>
</evidence>
<dbReference type="RefSeq" id="WP_047262367.1">
    <property type="nucleotide sequence ID" value="NZ_CP011542.1"/>
</dbReference>
<dbReference type="OrthoDB" id="3245799at2"/>
<dbReference type="Proteomes" id="UP000035199">
    <property type="component" value="Chromosome"/>
</dbReference>
<reference evidence="2" key="2">
    <citation type="submission" date="2015-05" db="EMBL/GenBank/DDBJ databases">
        <title>Complete genome sequence of Corynebacterium mustelae DSM 45274, isolated from various tissues of a male ferret with lethal sepsis.</title>
        <authorList>
            <person name="Ruckert C."/>
            <person name="Albersmeier A."/>
            <person name="Winkler A."/>
            <person name="Tauch A."/>
        </authorList>
    </citation>
    <scope>NUCLEOTIDE SEQUENCE [LARGE SCALE GENOMIC DNA]</scope>
    <source>
        <strain evidence="2">DSM 45274</strain>
    </source>
</reference>
<keyword evidence="2" id="KW-1185">Reference proteome</keyword>
<gene>
    <name evidence="1" type="ORF">CMUST_09990</name>
</gene>
<dbReference type="STRING" id="571915.CMUST_09990"/>
<evidence type="ECO:0000313" key="2">
    <source>
        <dbReference type="Proteomes" id="UP000035199"/>
    </source>
</evidence>
<dbReference type="AlphaFoldDB" id="A0A0G3GYS3"/>
<dbReference type="KEGG" id="cmv:CMUST_09990"/>
<proteinExistence type="predicted"/>
<protein>
    <submittedName>
        <fullName evidence="1">Uncharacterized protein</fullName>
    </submittedName>
</protein>